<sequence length="158" mass="18028">MIAKIKFCLSRLLQCTKRASGMMRYLNFCSNSAKSKLVINRSHALIFSSRSCASSIESGACRGLMMSATTIIENKLFLKKLHPASKKKQRFGCEKMRNRRIAYESPPNRSDRPYSIFLRENFVQLRKKSNDSGVRSNGSGLEPSLQTIWSNDFCKYLI</sequence>
<reference evidence="1" key="1">
    <citation type="submission" date="2007-07" db="EMBL/GenBank/DDBJ databases">
        <title>PCAP assembly of the Caenorhabditis remanei genome.</title>
        <authorList>
            <consortium name="The Caenorhabditis remanei Sequencing Consortium"/>
            <person name="Wilson R.K."/>
        </authorList>
    </citation>
    <scope>NUCLEOTIDE SEQUENCE [LARGE SCALE GENOMIC DNA]</scope>
    <source>
        <strain evidence="1">PB4641</strain>
    </source>
</reference>
<evidence type="ECO:0000313" key="1">
    <source>
        <dbReference type="EMBL" id="EFP12943.1"/>
    </source>
</evidence>
<proteinExistence type="predicted"/>
<name>E3MZA4_CAERE</name>
<gene>
    <name evidence="1" type="ORF">CRE_05964</name>
</gene>
<organism evidence="2">
    <name type="scientific">Caenorhabditis remanei</name>
    <name type="common">Caenorhabditis vulgaris</name>
    <dbReference type="NCBI Taxonomy" id="31234"/>
    <lineage>
        <taxon>Eukaryota</taxon>
        <taxon>Metazoa</taxon>
        <taxon>Ecdysozoa</taxon>
        <taxon>Nematoda</taxon>
        <taxon>Chromadorea</taxon>
        <taxon>Rhabditida</taxon>
        <taxon>Rhabditina</taxon>
        <taxon>Rhabditomorpha</taxon>
        <taxon>Rhabditoidea</taxon>
        <taxon>Rhabditidae</taxon>
        <taxon>Peloderinae</taxon>
        <taxon>Caenorhabditis</taxon>
    </lineage>
</organism>
<protein>
    <submittedName>
        <fullName evidence="1">Uncharacterized protein</fullName>
    </submittedName>
</protein>
<dbReference type="AlphaFoldDB" id="E3MZA4"/>
<keyword evidence="2" id="KW-1185">Reference proteome</keyword>
<dbReference type="InParanoid" id="E3MZA4"/>
<dbReference type="Proteomes" id="UP000008281">
    <property type="component" value="Unassembled WGS sequence"/>
</dbReference>
<evidence type="ECO:0000313" key="2">
    <source>
        <dbReference type="Proteomes" id="UP000008281"/>
    </source>
</evidence>
<dbReference type="HOGENOM" id="CLU_1670987_0_0_1"/>
<dbReference type="EMBL" id="DS268500">
    <property type="protein sequence ID" value="EFP12943.1"/>
    <property type="molecule type" value="Genomic_DNA"/>
</dbReference>
<accession>E3MZA4</accession>